<dbReference type="AlphaFoldDB" id="A0A1H1MS33"/>
<dbReference type="EMBL" id="LT629750">
    <property type="protein sequence ID" value="SDR89733.1"/>
    <property type="molecule type" value="Genomic_DNA"/>
</dbReference>
<proteinExistence type="predicted"/>
<keyword evidence="2" id="KW-1185">Reference proteome</keyword>
<evidence type="ECO:0000313" key="2">
    <source>
        <dbReference type="Proteomes" id="UP000243904"/>
    </source>
</evidence>
<gene>
    <name evidence="1" type="ORF">SAMN05444158_0346</name>
</gene>
<evidence type="ECO:0000313" key="1">
    <source>
        <dbReference type="EMBL" id="SDR89733.1"/>
    </source>
</evidence>
<organism evidence="1 2">
    <name type="scientific">Bradyrhizobium canariense</name>
    <dbReference type="NCBI Taxonomy" id="255045"/>
    <lineage>
        <taxon>Bacteria</taxon>
        <taxon>Pseudomonadati</taxon>
        <taxon>Pseudomonadota</taxon>
        <taxon>Alphaproteobacteria</taxon>
        <taxon>Hyphomicrobiales</taxon>
        <taxon>Nitrobacteraceae</taxon>
        <taxon>Bradyrhizobium</taxon>
    </lineage>
</organism>
<name>A0A1H1MS33_9BRAD</name>
<sequence length="54" mass="6231">MMVYQEKIAPPGPLPILESDGADVLIFHRTIESLERENRWLKQVLARLSGLKRD</sequence>
<dbReference type="RefSeq" id="WP_157809973.1">
    <property type="nucleotide sequence ID" value="NZ_LT629750.1"/>
</dbReference>
<reference evidence="2" key="1">
    <citation type="submission" date="2016-10" db="EMBL/GenBank/DDBJ databases">
        <authorList>
            <person name="Varghese N."/>
            <person name="Submissions S."/>
        </authorList>
    </citation>
    <scope>NUCLEOTIDE SEQUENCE [LARGE SCALE GENOMIC DNA]</scope>
    <source>
        <strain evidence="2">GAS369</strain>
    </source>
</reference>
<dbReference type="Proteomes" id="UP000243904">
    <property type="component" value="Chromosome I"/>
</dbReference>
<protein>
    <submittedName>
        <fullName evidence="1">Uncharacterized protein</fullName>
    </submittedName>
</protein>
<accession>A0A1H1MS33</accession>